<evidence type="ECO:0000256" key="12">
    <source>
        <dbReference type="SAM" id="Phobius"/>
    </source>
</evidence>
<evidence type="ECO:0000256" key="5">
    <source>
        <dbReference type="ARBA" id="ARBA00022989"/>
    </source>
</evidence>
<organism evidence="14 15">
    <name type="scientific">Huso huso</name>
    <name type="common">Beluga</name>
    <name type="synonym">Acipenser huso</name>
    <dbReference type="NCBI Taxonomy" id="61971"/>
    <lineage>
        <taxon>Eukaryota</taxon>
        <taxon>Metazoa</taxon>
        <taxon>Chordata</taxon>
        <taxon>Craniata</taxon>
        <taxon>Vertebrata</taxon>
        <taxon>Euteleostomi</taxon>
        <taxon>Actinopterygii</taxon>
        <taxon>Chondrostei</taxon>
        <taxon>Acipenseriformes</taxon>
        <taxon>Acipenseridae</taxon>
        <taxon>Huso</taxon>
    </lineage>
</organism>
<reference evidence="14 15" key="1">
    <citation type="submission" date="2021-05" db="EMBL/GenBank/DDBJ databases">
        <authorList>
            <person name="Zahm M."/>
            <person name="Klopp C."/>
            <person name="Cabau C."/>
            <person name="Kuhl H."/>
            <person name="Suciu R."/>
            <person name="Ciorpac M."/>
            <person name="Holostenco D."/>
            <person name="Gessner J."/>
            <person name="Wuertz S."/>
            <person name="Hohne C."/>
            <person name="Stock M."/>
            <person name="Gislard M."/>
            <person name="Lluch J."/>
            <person name="Milhes M."/>
            <person name="Lampietro C."/>
            <person name="Lopez Roques C."/>
            <person name="Donnadieu C."/>
            <person name="Du K."/>
            <person name="Schartl M."/>
            <person name="Guiguen Y."/>
        </authorList>
    </citation>
    <scope>NUCLEOTIDE SEQUENCE [LARGE SCALE GENOMIC DNA]</scope>
    <source>
        <strain evidence="14">Hh-F2</strain>
        <tissue evidence="14">Blood</tissue>
    </source>
</reference>
<feature type="domain" description="Immunoglobulin" evidence="13">
    <location>
        <begin position="22"/>
        <end position="129"/>
    </location>
</feature>
<evidence type="ECO:0000256" key="7">
    <source>
        <dbReference type="ARBA" id="ARBA00023136"/>
    </source>
</evidence>
<protein>
    <recommendedName>
        <fullName evidence="13">Immunoglobulin domain-containing protein</fullName>
    </recommendedName>
</protein>
<evidence type="ECO:0000256" key="6">
    <source>
        <dbReference type="ARBA" id="ARBA00023130"/>
    </source>
</evidence>
<keyword evidence="10" id="KW-0393">Immunoglobulin domain</keyword>
<dbReference type="SUPFAM" id="SSF48726">
    <property type="entry name" value="Immunoglobulin"/>
    <property type="match status" value="1"/>
</dbReference>
<keyword evidence="9" id="KW-0325">Glycoprotein</keyword>
<dbReference type="InterPro" id="IPR003599">
    <property type="entry name" value="Ig_sub"/>
</dbReference>
<dbReference type="Proteomes" id="UP001369086">
    <property type="component" value="Unassembled WGS sequence"/>
</dbReference>
<proteinExistence type="predicted"/>
<keyword evidence="15" id="KW-1185">Reference proteome</keyword>
<sequence length="253" mass="28509">MSRIILFLIISASDLKHQVQSTAVKEVLPGDNITLNCDIEHDGETSWFVLYPEQAPIHIFRNALKLTDNASNPTYFNGFSESRFYPLLNRTTWTVNMRIDNVSQQDFALYFCMIRVKGEMKSGNLIKLVSAHNSTSEPKTETNNAQNSTSEPKTETNGSNCELCCSLLCCILLGCVSLVFVVVSSAFVCYFEKRGAKGARTHEEKTKATNSNPVLEEEERDVQYARLDLKKTSKCKKKKKVLQNDVTYAAVKR</sequence>
<accession>A0ABR0YAI2</accession>
<keyword evidence="4" id="KW-0391">Immunity</keyword>
<dbReference type="EMBL" id="JAHFZB010000038">
    <property type="protein sequence ID" value="KAK6469646.1"/>
    <property type="molecule type" value="Genomic_DNA"/>
</dbReference>
<evidence type="ECO:0000256" key="11">
    <source>
        <dbReference type="SAM" id="MobiDB-lite"/>
    </source>
</evidence>
<comment type="caution">
    <text evidence="14">The sequence shown here is derived from an EMBL/GenBank/DDBJ whole genome shotgun (WGS) entry which is preliminary data.</text>
</comment>
<feature type="region of interest" description="Disordered" evidence="11">
    <location>
        <begin position="133"/>
        <end position="153"/>
    </location>
</feature>
<dbReference type="SMART" id="SM00409">
    <property type="entry name" value="IG"/>
    <property type="match status" value="1"/>
</dbReference>
<dbReference type="PANTHER" id="PTHR11292">
    <property type="entry name" value="T-CELL SURFACE GLYCOPROTEIN CD8 BETA CHAIN"/>
    <property type="match status" value="1"/>
</dbReference>
<keyword evidence="2 12" id="KW-0812">Transmembrane</keyword>
<evidence type="ECO:0000256" key="4">
    <source>
        <dbReference type="ARBA" id="ARBA00022859"/>
    </source>
</evidence>
<evidence type="ECO:0000256" key="10">
    <source>
        <dbReference type="ARBA" id="ARBA00023319"/>
    </source>
</evidence>
<keyword evidence="7 12" id="KW-0472">Membrane</keyword>
<evidence type="ECO:0000256" key="8">
    <source>
        <dbReference type="ARBA" id="ARBA00023157"/>
    </source>
</evidence>
<evidence type="ECO:0000256" key="2">
    <source>
        <dbReference type="ARBA" id="ARBA00022692"/>
    </source>
</evidence>
<comment type="subcellular location">
    <subcellularLocation>
        <location evidence="1">Membrane</location>
        <topology evidence="1">Single-pass type I membrane protein</topology>
    </subcellularLocation>
</comment>
<dbReference type="PANTHER" id="PTHR11292:SF7">
    <property type="entry name" value="T-CELL SURFACE GLYCOPROTEIN CD8 BETA CHAIN-RELATED"/>
    <property type="match status" value="1"/>
</dbReference>
<gene>
    <name evidence="14" type="ORF">HHUSO_G31993</name>
</gene>
<evidence type="ECO:0000313" key="15">
    <source>
        <dbReference type="Proteomes" id="UP001369086"/>
    </source>
</evidence>
<dbReference type="InterPro" id="IPR042414">
    <property type="entry name" value="CD8B"/>
</dbReference>
<keyword evidence="6" id="KW-1064">Adaptive immunity</keyword>
<evidence type="ECO:0000256" key="3">
    <source>
        <dbReference type="ARBA" id="ARBA00022729"/>
    </source>
</evidence>
<evidence type="ECO:0000256" key="9">
    <source>
        <dbReference type="ARBA" id="ARBA00023180"/>
    </source>
</evidence>
<name>A0ABR0YAI2_HUSHU</name>
<evidence type="ECO:0000313" key="14">
    <source>
        <dbReference type="EMBL" id="KAK6469646.1"/>
    </source>
</evidence>
<keyword evidence="8" id="KW-1015">Disulfide bond</keyword>
<evidence type="ECO:0000259" key="13">
    <source>
        <dbReference type="SMART" id="SM00409"/>
    </source>
</evidence>
<dbReference type="InterPro" id="IPR013783">
    <property type="entry name" value="Ig-like_fold"/>
</dbReference>
<evidence type="ECO:0000256" key="1">
    <source>
        <dbReference type="ARBA" id="ARBA00004479"/>
    </source>
</evidence>
<feature type="transmembrane region" description="Helical" evidence="12">
    <location>
        <begin position="171"/>
        <end position="191"/>
    </location>
</feature>
<dbReference type="InterPro" id="IPR036179">
    <property type="entry name" value="Ig-like_dom_sf"/>
</dbReference>
<dbReference type="Gene3D" id="2.60.40.10">
    <property type="entry name" value="Immunoglobulins"/>
    <property type="match status" value="1"/>
</dbReference>
<keyword evidence="3" id="KW-0732">Signal</keyword>
<keyword evidence="5 12" id="KW-1133">Transmembrane helix</keyword>